<dbReference type="EMBL" id="JADQDP010000001">
    <property type="protein sequence ID" value="MBF9140416.1"/>
    <property type="molecule type" value="Genomic_DNA"/>
</dbReference>
<reference evidence="1 2" key="1">
    <citation type="submission" date="2020-11" db="EMBL/GenBank/DDBJ databases">
        <authorList>
            <person name="Kim M.K."/>
        </authorList>
    </citation>
    <scope>NUCLEOTIDE SEQUENCE [LARGE SCALE GENOMIC DNA]</scope>
    <source>
        <strain evidence="1 2">BT439</strain>
    </source>
</reference>
<comment type="caution">
    <text evidence="1">The sequence shown here is derived from an EMBL/GenBank/DDBJ whole genome shotgun (WGS) entry which is preliminary data.</text>
</comment>
<dbReference type="AlphaFoldDB" id="A0A931FJW5"/>
<organism evidence="1 2">
    <name type="scientific">Hymenobacter properus</name>
    <dbReference type="NCBI Taxonomy" id="2791026"/>
    <lineage>
        <taxon>Bacteria</taxon>
        <taxon>Pseudomonadati</taxon>
        <taxon>Bacteroidota</taxon>
        <taxon>Cytophagia</taxon>
        <taxon>Cytophagales</taxon>
        <taxon>Hymenobacteraceae</taxon>
        <taxon>Hymenobacter</taxon>
    </lineage>
</organism>
<gene>
    <name evidence="1" type="ORF">I2I01_02145</name>
</gene>
<accession>A0A931FJW5</accession>
<protein>
    <submittedName>
        <fullName evidence="1">Uncharacterized protein</fullName>
    </submittedName>
</protein>
<keyword evidence="2" id="KW-1185">Reference proteome</keyword>
<sequence length="243" mass="27307">MLSALIIGLFAGSSHGQAFTIESLDGSKQLIEVMPLNYGATLTIKCANNAIHIGNINHLDTVYLINKNFLLITYSFRAGVGLHAAKTLILSVRHRNMYESLHISSLFDTEFMDYSKPTPALIKASAKTTIHEATLSLMGNSIATYKLAIKFHDERKSVNKPKPNYQHDLDTVLTFDQNGNIFYSSEKTISQTLMIVDAKTKNEAKQKIKGVFPIINLGLDKYCYVGGEWYEWNSKYLIQQSYK</sequence>
<dbReference type="RefSeq" id="WP_196284767.1">
    <property type="nucleotide sequence ID" value="NZ_JADQDP010000001.1"/>
</dbReference>
<evidence type="ECO:0000313" key="1">
    <source>
        <dbReference type="EMBL" id="MBF9140416.1"/>
    </source>
</evidence>
<evidence type="ECO:0000313" key="2">
    <source>
        <dbReference type="Proteomes" id="UP000645610"/>
    </source>
</evidence>
<name>A0A931FJW5_9BACT</name>
<dbReference type="Proteomes" id="UP000645610">
    <property type="component" value="Unassembled WGS sequence"/>
</dbReference>
<proteinExistence type="predicted"/>